<dbReference type="AlphaFoldDB" id="A0ABD2IRS7"/>
<gene>
    <name evidence="4" type="ORF">niasHS_012300</name>
</gene>
<proteinExistence type="predicted"/>
<organism evidence="4 5">
    <name type="scientific">Heterodera schachtii</name>
    <name type="common">Sugarbeet cyst nematode worm</name>
    <name type="synonym">Tylenchus schachtii</name>
    <dbReference type="NCBI Taxonomy" id="97005"/>
    <lineage>
        <taxon>Eukaryota</taxon>
        <taxon>Metazoa</taxon>
        <taxon>Ecdysozoa</taxon>
        <taxon>Nematoda</taxon>
        <taxon>Chromadorea</taxon>
        <taxon>Rhabditida</taxon>
        <taxon>Tylenchina</taxon>
        <taxon>Tylenchomorpha</taxon>
        <taxon>Tylenchoidea</taxon>
        <taxon>Heteroderidae</taxon>
        <taxon>Heteroderinae</taxon>
        <taxon>Heterodera</taxon>
    </lineage>
</organism>
<accession>A0ABD2IRS7</accession>
<comment type="caution">
    <text evidence="4">The sequence shown here is derived from an EMBL/GenBank/DDBJ whole genome shotgun (WGS) entry which is preliminary data.</text>
</comment>
<dbReference type="InterPro" id="IPR012816">
    <property type="entry name" value="NADAR"/>
</dbReference>
<dbReference type="PROSITE" id="PS50012">
    <property type="entry name" value="RCC1_3"/>
    <property type="match status" value="1"/>
</dbReference>
<keyword evidence="5" id="KW-1185">Reference proteome</keyword>
<feature type="region of interest" description="Disordered" evidence="2">
    <location>
        <begin position="229"/>
        <end position="270"/>
    </location>
</feature>
<dbReference type="Gene3D" id="2.130.10.30">
    <property type="entry name" value="Regulator of chromosome condensation 1/beta-lactamase-inhibitor protein II"/>
    <property type="match status" value="1"/>
</dbReference>
<evidence type="ECO:0000256" key="1">
    <source>
        <dbReference type="PROSITE-ProRule" id="PRU00235"/>
    </source>
</evidence>
<feature type="repeat" description="RCC1" evidence="1">
    <location>
        <begin position="171"/>
        <end position="228"/>
    </location>
</feature>
<sequence>MDFDGYGHIHVMSSEHCYFLMKAAHFGDMASFHRIRQAQTPASAKQLGRRIMPFVEEVWNAVRFGIMCRELRAKFNVEHMRSALLTTACDGGSGWLVVREKLHSPTECTSWHWDGMGVGRRGSLSPVVGALRREEKGQEEGVKAKEDFATSLVRFLQHERRAAESASLLERRVFGFGCDTVGQLGLGIKEEDEKVVSKPRQITSAHLDGYRVLGVSIADNHALFLAASVDQQPPLPSASPPPPQQQKAQQQQQLQTNGNGILEKPIDGKA</sequence>
<dbReference type="SUPFAM" id="SSF143990">
    <property type="entry name" value="YbiA-like"/>
    <property type="match status" value="1"/>
</dbReference>
<dbReference type="Proteomes" id="UP001620645">
    <property type="component" value="Unassembled WGS sequence"/>
</dbReference>
<dbReference type="InterPro" id="IPR037238">
    <property type="entry name" value="YbiA-like_sf"/>
</dbReference>
<evidence type="ECO:0000256" key="2">
    <source>
        <dbReference type="SAM" id="MobiDB-lite"/>
    </source>
</evidence>
<evidence type="ECO:0000313" key="5">
    <source>
        <dbReference type="Proteomes" id="UP001620645"/>
    </source>
</evidence>
<feature type="compositionally biased region" description="Pro residues" evidence="2">
    <location>
        <begin position="233"/>
        <end position="244"/>
    </location>
</feature>
<evidence type="ECO:0000259" key="3">
    <source>
        <dbReference type="Pfam" id="PF08719"/>
    </source>
</evidence>
<evidence type="ECO:0000313" key="4">
    <source>
        <dbReference type="EMBL" id="KAL3081852.1"/>
    </source>
</evidence>
<feature type="compositionally biased region" description="Low complexity" evidence="2">
    <location>
        <begin position="245"/>
        <end position="255"/>
    </location>
</feature>
<dbReference type="InterPro" id="IPR009091">
    <property type="entry name" value="RCC1/BLIP-II"/>
</dbReference>
<dbReference type="EMBL" id="JBICCN010000261">
    <property type="protein sequence ID" value="KAL3081852.1"/>
    <property type="molecule type" value="Genomic_DNA"/>
</dbReference>
<dbReference type="Pfam" id="PF00415">
    <property type="entry name" value="RCC1"/>
    <property type="match status" value="1"/>
</dbReference>
<dbReference type="Gene3D" id="1.10.357.40">
    <property type="entry name" value="YbiA-like"/>
    <property type="match status" value="1"/>
</dbReference>
<feature type="domain" description="NADAR" evidence="3">
    <location>
        <begin position="10"/>
        <end position="88"/>
    </location>
</feature>
<reference evidence="4 5" key="1">
    <citation type="submission" date="2024-10" db="EMBL/GenBank/DDBJ databases">
        <authorList>
            <person name="Kim D."/>
        </authorList>
    </citation>
    <scope>NUCLEOTIDE SEQUENCE [LARGE SCALE GENOMIC DNA]</scope>
    <source>
        <strain evidence="4">Taebaek</strain>
    </source>
</reference>
<protein>
    <recommendedName>
        <fullName evidence="3">NADAR domain-containing protein</fullName>
    </recommendedName>
</protein>
<dbReference type="InterPro" id="IPR000408">
    <property type="entry name" value="Reg_chr_condens"/>
</dbReference>
<dbReference type="SUPFAM" id="SSF50985">
    <property type="entry name" value="RCC1/BLIP-II"/>
    <property type="match status" value="1"/>
</dbReference>
<name>A0ABD2IRS7_HETSC</name>
<dbReference type="Pfam" id="PF08719">
    <property type="entry name" value="NADAR"/>
    <property type="match status" value="1"/>
</dbReference>
<dbReference type="CDD" id="cd15457">
    <property type="entry name" value="NADAR"/>
    <property type="match status" value="1"/>
</dbReference>